<evidence type="ECO:0008006" key="4">
    <source>
        <dbReference type="Google" id="ProtNLM"/>
    </source>
</evidence>
<evidence type="ECO:0000313" key="2">
    <source>
        <dbReference type="EMBL" id="MBM9619208.1"/>
    </source>
</evidence>
<organism evidence="2 3">
    <name type="scientific">Streptomyces zhihengii</name>
    <dbReference type="NCBI Taxonomy" id="1818004"/>
    <lineage>
        <taxon>Bacteria</taxon>
        <taxon>Bacillati</taxon>
        <taxon>Actinomycetota</taxon>
        <taxon>Actinomycetes</taxon>
        <taxon>Kitasatosporales</taxon>
        <taxon>Streptomycetaceae</taxon>
        <taxon>Streptomyces</taxon>
    </lineage>
</organism>
<feature type="chain" id="PRO_5046070841" description="Secreted protein" evidence="1">
    <location>
        <begin position="29"/>
        <end position="78"/>
    </location>
</feature>
<comment type="caution">
    <text evidence="2">The sequence shown here is derived from an EMBL/GenBank/DDBJ whole genome shotgun (WGS) entry which is preliminary data.</text>
</comment>
<protein>
    <recommendedName>
        <fullName evidence="4">Secreted protein</fullName>
    </recommendedName>
</protein>
<reference evidence="2 3" key="1">
    <citation type="journal article" date="2016" name="Arch. Microbiol.">
        <title>Streptomyces zhihengii sp. nov., isolated from rhizospheric soil of Psammosilene tunicoides.</title>
        <authorList>
            <person name="Huang M.J."/>
            <person name="Fei J.J."/>
            <person name="Salam N."/>
            <person name="Kim C.J."/>
            <person name="Hozzein W.N."/>
            <person name="Xiao M."/>
            <person name="Huang H.Q."/>
            <person name="Li W.J."/>
        </authorList>
    </citation>
    <scope>NUCLEOTIDE SEQUENCE [LARGE SCALE GENOMIC DNA]</scope>
    <source>
        <strain evidence="2 3">YIM T102</strain>
    </source>
</reference>
<dbReference type="Proteomes" id="UP000664109">
    <property type="component" value="Unassembled WGS sequence"/>
</dbReference>
<dbReference type="RefSeq" id="WP_205373378.1">
    <property type="nucleotide sequence ID" value="NZ_JAFEJA010000001.1"/>
</dbReference>
<gene>
    <name evidence="2" type="ORF">JE024_10810</name>
</gene>
<accession>A0ABS2UP96</accession>
<name>A0ABS2UP96_9ACTN</name>
<feature type="signal peptide" evidence="1">
    <location>
        <begin position="1"/>
        <end position="28"/>
    </location>
</feature>
<sequence length="78" mass="8305">MYRRIAGAVVTAAACLLAIGTTAAPAAAAPPGTYARSHHASLAECDAAGQAGRHLWGLIYFCEPFPTRPDVYVLWVRY</sequence>
<dbReference type="PROSITE" id="PS51257">
    <property type="entry name" value="PROKAR_LIPOPROTEIN"/>
    <property type="match status" value="1"/>
</dbReference>
<keyword evidence="1" id="KW-0732">Signal</keyword>
<evidence type="ECO:0000256" key="1">
    <source>
        <dbReference type="SAM" id="SignalP"/>
    </source>
</evidence>
<dbReference type="EMBL" id="JAFEJA010000001">
    <property type="protein sequence ID" value="MBM9619208.1"/>
    <property type="molecule type" value="Genomic_DNA"/>
</dbReference>
<evidence type="ECO:0000313" key="3">
    <source>
        <dbReference type="Proteomes" id="UP000664109"/>
    </source>
</evidence>
<proteinExistence type="predicted"/>
<keyword evidence="3" id="KW-1185">Reference proteome</keyword>